<feature type="compositionally biased region" description="Basic and acidic residues" evidence="5">
    <location>
        <begin position="1"/>
        <end position="15"/>
    </location>
</feature>
<gene>
    <name evidence="6" type="primary">otsB</name>
    <name evidence="6" type="ORF">DWB78_12960</name>
</gene>
<evidence type="ECO:0000313" key="6">
    <source>
        <dbReference type="EMBL" id="RDI73134.1"/>
    </source>
</evidence>
<comment type="similarity">
    <text evidence="2 4">Belongs to the trehalose phosphatase family.</text>
</comment>
<dbReference type="NCBIfam" id="TIGR00685">
    <property type="entry name" value="T6PP"/>
    <property type="match status" value="1"/>
</dbReference>
<dbReference type="Gene3D" id="3.30.70.1020">
    <property type="entry name" value="Trehalose-6-phosphate phosphatase related protein, domain 2"/>
    <property type="match status" value="1"/>
</dbReference>
<dbReference type="Pfam" id="PF02358">
    <property type="entry name" value="Trehalose_PPase"/>
    <property type="match status" value="1"/>
</dbReference>
<comment type="pathway">
    <text evidence="1 4">Glycan biosynthesis; trehalose biosynthesis.</text>
</comment>
<keyword evidence="4" id="KW-0479">Metal-binding</keyword>
<comment type="catalytic activity">
    <reaction evidence="4">
        <text>alpha,alpha-trehalose 6-phosphate + H2O = alpha,alpha-trehalose + phosphate</text>
        <dbReference type="Rhea" id="RHEA:23420"/>
        <dbReference type="ChEBI" id="CHEBI:15377"/>
        <dbReference type="ChEBI" id="CHEBI:16551"/>
        <dbReference type="ChEBI" id="CHEBI:43474"/>
        <dbReference type="ChEBI" id="CHEBI:58429"/>
        <dbReference type="EC" id="3.1.3.12"/>
    </reaction>
</comment>
<dbReference type="GO" id="GO:0004805">
    <property type="term" value="F:trehalose-phosphatase activity"/>
    <property type="evidence" value="ECO:0007669"/>
    <property type="project" value="UniProtKB-EC"/>
</dbReference>
<dbReference type="GO" id="GO:0005992">
    <property type="term" value="P:trehalose biosynthetic process"/>
    <property type="evidence" value="ECO:0007669"/>
    <property type="project" value="UniProtKB-UniPathway"/>
</dbReference>
<keyword evidence="7" id="KW-1185">Reference proteome</keyword>
<dbReference type="InterPro" id="IPR006379">
    <property type="entry name" value="HAD-SF_hydro_IIB"/>
</dbReference>
<comment type="caution">
    <text evidence="6">The sequence shown here is derived from an EMBL/GenBank/DDBJ whole genome shotgun (WGS) entry which is preliminary data.</text>
</comment>
<dbReference type="InterPro" id="IPR044651">
    <property type="entry name" value="OTSB-like"/>
</dbReference>
<dbReference type="AlphaFoldDB" id="A0A370IUL0"/>
<dbReference type="NCBIfam" id="TIGR01484">
    <property type="entry name" value="HAD-SF-IIB"/>
    <property type="match status" value="1"/>
</dbReference>
<dbReference type="EC" id="3.1.3.12" evidence="4"/>
<evidence type="ECO:0000256" key="3">
    <source>
        <dbReference type="ARBA" id="ARBA00022801"/>
    </source>
</evidence>
<evidence type="ECO:0000256" key="1">
    <source>
        <dbReference type="ARBA" id="ARBA00005199"/>
    </source>
</evidence>
<proteinExistence type="inferred from homology"/>
<dbReference type="PANTHER" id="PTHR43768:SF3">
    <property type="entry name" value="TREHALOSE 6-PHOSPHATE PHOSPHATASE"/>
    <property type="match status" value="1"/>
</dbReference>
<comment type="function">
    <text evidence="4">Removes the phosphate from trehalose 6-phosphate to produce free trehalose.</text>
</comment>
<dbReference type="UniPathway" id="UPA00299"/>
<name>A0A370IUL0_9EURY</name>
<organism evidence="6 7">
    <name type="scientific">Halopelagius longus</name>
    <dbReference type="NCBI Taxonomy" id="1236180"/>
    <lineage>
        <taxon>Archaea</taxon>
        <taxon>Methanobacteriati</taxon>
        <taxon>Methanobacteriota</taxon>
        <taxon>Stenosarchaea group</taxon>
        <taxon>Halobacteria</taxon>
        <taxon>Halobacteriales</taxon>
        <taxon>Haloferacaceae</taxon>
    </lineage>
</organism>
<keyword evidence="4" id="KW-0460">Magnesium</keyword>
<evidence type="ECO:0000256" key="5">
    <source>
        <dbReference type="SAM" id="MobiDB-lite"/>
    </source>
</evidence>
<keyword evidence="3 4" id="KW-0378">Hydrolase</keyword>
<protein>
    <recommendedName>
        <fullName evidence="4">Trehalose 6-phosphate phosphatase</fullName>
        <ecNumber evidence="4">3.1.3.12</ecNumber>
    </recommendedName>
</protein>
<dbReference type="PANTHER" id="PTHR43768">
    <property type="entry name" value="TREHALOSE 6-PHOSPHATE PHOSPHATASE"/>
    <property type="match status" value="1"/>
</dbReference>
<dbReference type="GO" id="GO:0046872">
    <property type="term" value="F:metal ion binding"/>
    <property type="evidence" value="ECO:0007669"/>
    <property type="project" value="UniProtKB-KW"/>
</dbReference>
<feature type="region of interest" description="Disordered" evidence="5">
    <location>
        <begin position="1"/>
        <end position="36"/>
    </location>
</feature>
<dbReference type="Gene3D" id="3.40.50.1000">
    <property type="entry name" value="HAD superfamily/HAD-like"/>
    <property type="match status" value="1"/>
</dbReference>
<dbReference type="EMBL" id="QQST01000001">
    <property type="protein sequence ID" value="RDI73134.1"/>
    <property type="molecule type" value="Genomic_DNA"/>
</dbReference>
<sequence length="289" mass="32126">MRRCRPPEREGRTVSEDVGASPNESGETPLFRSRTTEVGEWLDDAEGLTLGLDFDGTLAPIGADPEETEIYPDSRKAVEELVDHPRIEVTVISGRELADVVERVGIDGIDYAGNHGLEMRIDGEKEVHPDAVTARSEIEDLCAEIRSEIDHVPGSFVEEKGVTASVHFRQTPEEYVEEVVAAVEELAADSEEDIHVVSGKQIREIRPDVDWDKGRVVDRLDERAPDGWRTMYVGDDTTDEDAFRAVQPSGIGILVGDRPDTDADYRIENHEQVPSLLEWLATRASSPER</sequence>
<reference evidence="6 7" key="1">
    <citation type="submission" date="2018-07" db="EMBL/GenBank/DDBJ databases">
        <title>Genome sequence of extremly halophilic archaeon Halopelagius longus strain BC12-B1.</title>
        <authorList>
            <person name="Zhang X."/>
        </authorList>
    </citation>
    <scope>NUCLEOTIDE SEQUENCE [LARGE SCALE GENOMIC DNA]</scope>
    <source>
        <strain evidence="6 7">BC12-B1</strain>
    </source>
</reference>
<dbReference type="SUPFAM" id="SSF56784">
    <property type="entry name" value="HAD-like"/>
    <property type="match status" value="1"/>
</dbReference>
<dbReference type="InterPro" id="IPR036412">
    <property type="entry name" value="HAD-like_sf"/>
</dbReference>
<accession>A0A370IUL0</accession>
<evidence type="ECO:0000313" key="7">
    <source>
        <dbReference type="Proteomes" id="UP000255421"/>
    </source>
</evidence>
<dbReference type="InterPro" id="IPR003337">
    <property type="entry name" value="Trehalose_PPase"/>
</dbReference>
<dbReference type="Proteomes" id="UP000255421">
    <property type="component" value="Unassembled WGS sequence"/>
</dbReference>
<evidence type="ECO:0000256" key="4">
    <source>
        <dbReference type="RuleBase" id="RU361117"/>
    </source>
</evidence>
<dbReference type="InterPro" id="IPR023214">
    <property type="entry name" value="HAD_sf"/>
</dbReference>
<evidence type="ECO:0000256" key="2">
    <source>
        <dbReference type="ARBA" id="ARBA00008770"/>
    </source>
</evidence>
<comment type="cofactor">
    <cofactor evidence="4">
        <name>Mg(2+)</name>
        <dbReference type="ChEBI" id="CHEBI:18420"/>
    </cofactor>
</comment>